<feature type="transmembrane region" description="Helical" evidence="1">
    <location>
        <begin position="230"/>
        <end position="261"/>
    </location>
</feature>
<feature type="transmembrane region" description="Helical" evidence="1">
    <location>
        <begin position="202"/>
        <end position="221"/>
    </location>
</feature>
<evidence type="ECO:0000313" key="2">
    <source>
        <dbReference type="EMBL" id="PLT31788.1"/>
    </source>
</evidence>
<keyword evidence="1" id="KW-1133">Transmembrane helix</keyword>
<feature type="transmembrane region" description="Helical" evidence="1">
    <location>
        <begin position="371"/>
        <end position="394"/>
    </location>
</feature>
<feature type="transmembrane region" description="Helical" evidence="1">
    <location>
        <begin position="406"/>
        <end position="424"/>
    </location>
</feature>
<dbReference type="AlphaFoldDB" id="A0A2N5MBR8"/>
<sequence length="478" mass="55292">MEFALKYRVKTNMNIFILSWFSLPYLITFMWLNNTKYIFNTLIFLAIMYFFVFKMIHKTSNELKMNLTIIPIIFVLKLMISIFISYVGWIPMLDTNSINFGYDPQRYYFQAYELFQNGFNINNVAQINYTGIIYYYSLIFGIVGHNPIIPLLVNSFTTLITCLYLLKIIKFCYPNVKNTSAVGLFMLLPEIIWYDILTSRESICMALLTVSIYKLIEILFIDKKLVTKKLLLFIFTVLMLGIIRTSLLLPIVILFFMYWLFINYKQNNKKSGFILVLIISALLLIIPSVTSSIGSYNFHLENVVDRVSTNTVEDDSNLNWSNNSIGKLLVADNFIENVILTPLRVFVYLMAPLPSINVDIVKLFNNDWAAWQNLLTVMSSLIYIFSLPLIFAAIIEYIKSKNKSNLVMVFLPILILMITIAAGTQIIHERYRIIAVPFIYAVILIGKNSKKGNKRLGLLIWFCILIGMGLSYSILKLI</sequence>
<keyword evidence="1" id="KW-0472">Membrane</keyword>
<feature type="transmembrane region" description="Helical" evidence="1">
    <location>
        <begin position="68"/>
        <end position="89"/>
    </location>
</feature>
<feature type="transmembrane region" description="Helical" evidence="1">
    <location>
        <begin position="12"/>
        <end position="31"/>
    </location>
</feature>
<comment type="caution">
    <text evidence="2">The sequence shown here is derived from an EMBL/GenBank/DDBJ whole genome shotgun (WGS) entry which is preliminary data.</text>
</comment>
<feature type="transmembrane region" description="Helical" evidence="1">
    <location>
        <begin position="430"/>
        <end position="446"/>
    </location>
</feature>
<evidence type="ECO:0008006" key="4">
    <source>
        <dbReference type="Google" id="ProtNLM"/>
    </source>
</evidence>
<feature type="transmembrane region" description="Helical" evidence="1">
    <location>
        <begin position="458"/>
        <end position="475"/>
    </location>
</feature>
<name>A0A2N5MBR8_9BACI</name>
<keyword evidence="3" id="KW-1185">Reference proteome</keyword>
<dbReference type="EMBL" id="PGUY01000002">
    <property type="protein sequence ID" value="PLT31788.1"/>
    <property type="molecule type" value="Genomic_DNA"/>
</dbReference>
<proteinExistence type="predicted"/>
<feature type="transmembrane region" description="Helical" evidence="1">
    <location>
        <begin position="273"/>
        <end position="296"/>
    </location>
</feature>
<protein>
    <recommendedName>
        <fullName evidence="4">Glycosyltransferase RgtA/B/C/D-like domain-containing protein</fullName>
    </recommendedName>
</protein>
<reference evidence="2 3" key="1">
    <citation type="submission" date="2017-11" db="EMBL/GenBank/DDBJ databases">
        <title>Comparitive Functional Genomics of Dry Heat Resistant strains isolated from the Viking Spacecraft.</title>
        <authorList>
            <person name="Seuylemezian A."/>
            <person name="Cooper K."/>
            <person name="Vaishampayan P."/>
        </authorList>
    </citation>
    <scope>NUCLEOTIDE SEQUENCE [LARGE SCALE GENOMIC DNA]</scope>
    <source>
        <strain evidence="2 3">V1-29</strain>
    </source>
</reference>
<evidence type="ECO:0000256" key="1">
    <source>
        <dbReference type="SAM" id="Phobius"/>
    </source>
</evidence>
<accession>A0A2N5MBR8</accession>
<feature type="transmembrane region" description="Helical" evidence="1">
    <location>
        <begin position="37"/>
        <end position="56"/>
    </location>
</feature>
<keyword evidence="1" id="KW-0812">Transmembrane</keyword>
<evidence type="ECO:0000313" key="3">
    <source>
        <dbReference type="Proteomes" id="UP000234748"/>
    </source>
</evidence>
<organism evidence="2 3">
    <name type="scientific">Peribacillus deserti</name>
    <dbReference type="NCBI Taxonomy" id="673318"/>
    <lineage>
        <taxon>Bacteria</taxon>
        <taxon>Bacillati</taxon>
        <taxon>Bacillota</taxon>
        <taxon>Bacilli</taxon>
        <taxon>Bacillales</taxon>
        <taxon>Bacillaceae</taxon>
        <taxon>Peribacillus</taxon>
    </lineage>
</organism>
<dbReference type="RefSeq" id="WP_101639836.1">
    <property type="nucleotide sequence ID" value="NZ_PGUY01000002.1"/>
</dbReference>
<dbReference type="Proteomes" id="UP000234748">
    <property type="component" value="Unassembled WGS sequence"/>
</dbReference>
<gene>
    <name evidence="2" type="ORF">CUU66_01095</name>
</gene>